<dbReference type="InterPro" id="IPR020019">
    <property type="entry name" value="AcTrfase_PglD-like"/>
</dbReference>
<dbReference type="RefSeq" id="WP_382260363.1">
    <property type="nucleotide sequence ID" value="NZ_JBHTBX010000029.1"/>
</dbReference>
<dbReference type="Gene3D" id="2.160.10.10">
    <property type="entry name" value="Hexapeptide repeat proteins"/>
    <property type="match status" value="1"/>
</dbReference>
<dbReference type="Pfam" id="PF00132">
    <property type="entry name" value="Hexapep"/>
    <property type="match status" value="2"/>
</dbReference>
<dbReference type="PANTHER" id="PTHR43300:SF7">
    <property type="entry name" value="UDP-N-ACETYLBACILLOSAMINE N-ACETYLTRANSFERASE"/>
    <property type="match status" value="1"/>
</dbReference>
<organism evidence="3 4">
    <name type="scientific">Hydrogenophaga bisanensis</name>
    <dbReference type="NCBI Taxonomy" id="439611"/>
    <lineage>
        <taxon>Bacteria</taxon>
        <taxon>Pseudomonadati</taxon>
        <taxon>Pseudomonadota</taxon>
        <taxon>Betaproteobacteria</taxon>
        <taxon>Burkholderiales</taxon>
        <taxon>Comamonadaceae</taxon>
        <taxon>Hydrogenophaga</taxon>
    </lineage>
</organism>
<reference evidence="4" key="1">
    <citation type="journal article" date="2019" name="Int. J. Syst. Evol. Microbiol.">
        <title>The Global Catalogue of Microorganisms (GCM) 10K type strain sequencing project: providing services to taxonomists for standard genome sequencing and annotation.</title>
        <authorList>
            <consortium name="The Broad Institute Genomics Platform"/>
            <consortium name="The Broad Institute Genome Sequencing Center for Infectious Disease"/>
            <person name="Wu L."/>
            <person name="Ma J."/>
        </authorList>
    </citation>
    <scope>NUCLEOTIDE SEQUENCE [LARGE SCALE GENOMIC DNA]</scope>
    <source>
        <strain evidence="4">CCUG 54518</strain>
    </source>
</reference>
<sequence length="228" mass="24640">MKINKICHDFKVDPRPLVVFGAGGHAVSVMNVALSAGYKVKHFIDERKQGSSLFGHNIIGNIAELNDLTAFNYAIAVGDNYLREKIYRELTKISSNLYFPPLIHSSAVISLFCEIGDGVVIMPKAVIGPNCKVGNFCLINTQSSIDHDCEMSDYSSLAPASATGGFVRIGLRSAISIGAVVKHGIRIGDDCVIGANSYLNKDLPNNLIAYGTPARQVRARNIGDPYLK</sequence>
<dbReference type="NCBIfam" id="TIGR03570">
    <property type="entry name" value="NeuD_NnaD"/>
    <property type="match status" value="1"/>
</dbReference>
<dbReference type="InterPro" id="IPR001451">
    <property type="entry name" value="Hexapep"/>
</dbReference>
<gene>
    <name evidence="3" type="ORF">ACFQNJ_19275</name>
</gene>
<dbReference type="SUPFAM" id="SSF51161">
    <property type="entry name" value="Trimeric LpxA-like enzymes"/>
    <property type="match status" value="1"/>
</dbReference>
<evidence type="ECO:0000313" key="4">
    <source>
        <dbReference type="Proteomes" id="UP001596495"/>
    </source>
</evidence>
<dbReference type="InterPro" id="IPR050179">
    <property type="entry name" value="Trans_hexapeptide_repeat"/>
</dbReference>
<dbReference type="Gene3D" id="3.40.50.20">
    <property type="match status" value="1"/>
</dbReference>
<dbReference type="Pfam" id="PF17836">
    <property type="entry name" value="PglD_N"/>
    <property type="match status" value="1"/>
</dbReference>
<evidence type="ECO:0000256" key="1">
    <source>
        <dbReference type="ARBA" id="ARBA00007274"/>
    </source>
</evidence>
<feature type="domain" description="PglD N-terminal" evidence="2">
    <location>
        <begin position="17"/>
        <end position="90"/>
    </location>
</feature>
<dbReference type="InterPro" id="IPR041561">
    <property type="entry name" value="PglD_N"/>
</dbReference>
<dbReference type="PANTHER" id="PTHR43300">
    <property type="entry name" value="ACETYLTRANSFERASE"/>
    <property type="match status" value="1"/>
</dbReference>
<dbReference type="CDD" id="cd03360">
    <property type="entry name" value="LbH_AT_putative"/>
    <property type="match status" value="1"/>
</dbReference>
<proteinExistence type="inferred from homology"/>
<comment type="similarity">
    <text evidence="1">Belongs to the transferase hexapeptide repeat family.</text>
</comment>
<name>A0ABW2RF63_9BURK</name>
<evidence type="ECO:0000313" key="3">
    <source>
        <dbReference type="EMBL" id="MFC7436649.1"/>
    </source>
</evidence>
<dbReference type="InterPro" id="IPR011004">
    <property type="entry name" value="Trimer_LpxA-like_sf"/>
</dbReference>
<accession>A0ABW2RF63</accession>
<comment type="caution">
    <text evidence="3">The sequence shown here is derived from an EMBL/GenBank/DDBJ whole genome shotgun (WGS) entry which is preliminary data.</text>
</comment>
<protein>
    <submittedName>
        <fullName evidence="3">Acetyltransferase</fullName>
    </submittedName>
</protein>
<keyword evidence="4" id="KW-1185">Reference proteome</keyword>
<dbReference type="Proteomes" id="UP001596495">
    <property type="component" value="Unassembled WGS sequence"/>
</dbReference>
<evidence type="ECO:0000259" key="2">
    <source>
        <dbReference type="Pfam" id="PF17836"/>
    </source>
</evidence>
<dbReference type="EMBL" id="JBHTBX010000029">
    <property type="protein sequence ID" value="MFC7436649.1"/>
    <property type="molecule type" value="Genomic_DNA"/>
</dbReference>